<dbReference type="AlphaFoldDB" id="A0AAN6Q7G2"/>
<name>A0AAN6Q7G2_9PEZI</name>
<feature type="region of interest" description="Disordered" evidence="1">
    <location>
        <begin position="29"/>
        <end position="67"/>
    </location>
</feature>
<evidence type="ECO:0000313" key="3">
    <source>
        <dbReference type="Proteomes" id="UP001305647"/>
    </source>
</evidence>
<organism evidence="2 3">
    <name type="scientific">Parathielavia hyrcaniae</name>
    <dbReference type="NCBI Taxonomy" id="113614"/>
    <lineage>
        <taxon>Eukaryota</taxon>
        <taxon>Fungi</taxon>
        <taxon>Dikarya</taxon>
        <taxon>Ascomycota</taxon>
        <taxon>Pezizomycotina</taxon>
        <taxon>Sordariomycetes</taxon>
        <taxon>Sordariomycetidae</taxon>
        <taxon>Sordariales</taxon>
        <taxon>Chaetomiaceae</taxon>
        <taxon>Parathielavia</taxon>
    </lineage>
</organism>
<feature type="compositionally biased region" description="Low complexity" evidence="1">
    <location>
        <begin position="42"/>
        <end position="61"/>
    </location>
</feature>
<dbReference type="Proteomes" id="UP001305647">
    <property type="component" value="Unassembled WGS sequence"/>
</dbReference>
<gene>
    <name evidence="2" type="ORF">N658DRAFT_198553</name>
</gene>
<evidence type="ECO:0000256" key="1">
    <source>
        <dbReference type="SAM" id="MobiDB-lite"/>
    </source>
</evidence>
<keyword evidence="3" id="KW-1185">Reference proteome</keyword>
<reference evidence="2" key="2">
    <citation type="submission" date="2023-05" db="EMBL/GenBank/DDBJ databases">
        <authorList>
            <consortium name="Lawrence Berkeley National Laboratory"/>
            <person name="Steindorff A."/>
            <person name="Hensen N."/>
            <person name="Bonometti L."/>
            <person name="Westerberg I."/>
            <person name="Brannstrom I.O."/>
            <person name="Guillou S."/>
            <person name="Cros-Aarteil S."/>
            <person name="Calhoun S."/>
            <person name="Haridas S."/>
            <person name="Kuo A."/>
            <person name="Mondo S."/>
            <person name="Pangilinan J."/>
            <person name="Riley R."/>
            <person name="Labutti K."/>
            <person name="Andreopoulos B."/>
            <person name="Lipzen A."/>
            <person name="Chen C."/>
            <person name="Yanf M."/>
            <person name="Daum C."/>
            <person name="Ng V."/>
            <person name="Clum A."/>
            <person name="Ohm R."/>
            <person name="Martin F."/>
            <person name="Silar P."/>
            <person name="Natvig D."/>
            <person name="Lalanne C."/>
            <person name="Gautier V."/>
            <person name="Ament-Velasquez S.L."/>
            <person name="Kruys A."/>
            <person name="Hutchinson M.I."/>
            <person name="Powell A.J."/>
            <person name="Barry K."/>
            <person name="Miller A.N."/>
            <person name="Grigoriev I.V."/>
            <person name="Debuchy R."/>
            <person name="Gladieux P."/>
            <person name="Thoren M.H."/>
            <person name="Johannesson H."/>
        </authorList>
    </citation>
    <scope>NUCLEOTIDE SEQUENCE</scope>
    <source>
        <strain evidence="2">CBS 757.83</strain>
    </source>
</reference>
<sequence>MRRGLQAGLSFSCFLFYFFRWTARRQPARFSNRARRKRPTDLDQPPASASAALPARSAQARMQTRLL</sequence>
<feature type="compositionally biased region" description="Basic residues" evidence="1">
    <location>
        <begin position="29"/>
        <end position="38"/>
    </location>
</feature>
<protein>
    <submittedName>
        <fullName evidence="2">Uncharacterized protein</fullName>
    </submittedName>
</protein>
<evidence type="ECO:0000313" key="2">
    <source>
        <dbReference type="EMBL" id="KAK4105038.1"/>
    </source>
</evidence>
<proteinExistence type="predicted"/>
<dbReference type="EMBL" id="MU863626">
    <property type="protein sequence ID" value="KAK4105038.1"/>
    <property type="molecule type" value="Genomic_DNA"/>
</dbReference>
<reference evidence="2" key="1">
    <citation type="journal article" date="2023" name="Mol. Phylogenet. Evol.">
        <title>Genome-scale phylogeny and comparative genomics of the fungal order Sordariales.</title>
        <authorList>
            <person name="Hensen N."/>
            <person name="Bonometti L."/>
            <person name="Westerberg I."/>
            <person name="Brannstrom I.O."/>
            <person name="Guillou S."/>
            <person name="Cros-Aarteil S."/>
            <person name="Calhoun S."/>
            <person name="Haridas S."/>
            <person name="Kuo A."/>
            <person name="Mondo S."/>
            <person name="Pangilinan J."/>
            <person name="Riley R."/>
            <person name="LaButti K."/>
            <person name="Andreopoulos B."/>
            <person name="Lipzen A."/>
            <person name="Chen C."/>
            <person name="Yan M."/>
            <person name="Daum C."/>
            <person name="Ng V."/>
            <person name="Clum A."/>
            <person name="Steindorff A."/>
            <person name="Ohm R.A."/>
            <person name="Martin F."/>
            <person name="Silar P."/>
            <person name="Natvig D.O."/>
            <person name="Lalanne C."/>
            <person name="Gautier V."/>
            <person name="Ament-Velasquez S.L."/>
            <person name="Kruys A."/>
            <person name="Hutchinson M.I."/>
            <person name="Powell A.J."/>
            <person name="Barry K."/>
            <person name="Miller A.N."/>
            <person name="Grigoriev I.V."/>
            <person name="Debuchy R."/>
            <person name="Gladieux P."/>
            <person name="Hiltunen Thoren M."/>
            <person name="Johannesson H."/>
        </authorList>
    </citation>
    <scope>NUCLEOTIDE SEQUENCE</scope>
    <source>
        <strain evidence="2">CBS 757.83</strain>
    </source>
</reference>
<comment type="caution">
    <text evidence="2">The sequence shown here is derived from an EMBL/GenBank/DDBJ whole genome shotgun (WGS) entry which is preliminary data.</text>
</comment>
<accession>A0AAN6Q7G2</accession>